<sequence length="530" mass="55682">MATHAAPGEAGAVPARPPPHDAPSVDAHAASPPPLAEEAAVVGLESAPLSGERTSSTATATPTEPRKVGGSRDFGFLPIPRRLQYDSARPFHFGLLLNVIFAFAATFSVANLYYPQPILIVLSDNFGVSYQKVTNIPTLLQASYALGLAFICPLGDLVRRRPLLLLVVAIAAILSLILAVVPNVTSFQAISFFLGAASVTPQILLPLAGDLAPPARRASALSIVLAGLLLGILLARVLAGLIAEKASVSALYYMSFGLQALIWVLVYATVPDYPAKNAHLSYFEILWSMAKYLVTEPVLVQGCLISGAASIIFSCFWTSSTFLLGDIYGYNSLEIGLFALVGVAGILAAPFLGRLIDGLVPWLGTLIGIVGILVSQSIFTGAAASSIGAVVVVIFVLDLAMQMQQVSNSTRIFALSSAARARLSAVYLVCVFAGQLIGTAAGTRIYLDAGGYRASGGFCVAVAGFMLVVLSLRGPHLPDKRWVGWAGGWELRKAVHERQVAEKEEAAALDGPGAAAIEGDEGKKVELMER</sequence>
<feature type="transmembrane region" description="Helical" evidence="3">
    <location>
        <begin position="298"/>
        <end position="323"/>
    </location>
</feature>
<feature type="domain" description="Major facilitator superfamily (MFS) profile" evidence="4">
    <location>
        <begin position="94"/>
        <end position="481"/>
    </location>
</feature>
<dbReference type="GO" id="GO:0016020">
    <property type="term" value="C:membrane"/>
    <property type="evidence" value="ECO:0007669"/>
    <property type="project" value="UniProtKB-SubCell"/>
</dbReference>
<feature type="transmembrane region" description="Helical" evidence="3">
    <location>
        <begin position="251"/>
        <end position="270"/>
    </location>
</feature>
<feature type="compositionally biased region" description="Low complexity" evidence="2">
    <location>
        <begin position="52"/>
        <end position="63"/>
    </location>
</feature>
<feature type="transmembrane region" description="Helical" evidence="3">
    <location>
        <begin position="220"/>
        <end position="239"/>
    </location>
</feature>
<proteinExistence type="predicted"/>
<evidence type="ECO:0000259" key="4">
    <source>
        <dbReference type="PROSITE" id="PS50850"/>
    </source>
</evidence>
<dbReference type="SUPFAM" id="SSF103473">
    <property type="entry name" value="MFS general substrate transporter"/>
    <property type="match status" value="1"/>
</dbReference>
<feature type="compositionally biased region" description="Basic and acidic residues" evidence="2">
    <location>
        <begin position="520"/>
        <end position="530"/>
    </location>
</feature>
<keyword evidence="6" id="KW-1185">Reference proteome</keyword>
<dbReference type="InterPro" id="IPR036259">
    <property type="entry name" value="MFS_trans_sf"/>
</dbReference>
<feature type="transmembrane region" description="Helical" evidence="3">
    <location>
        <begin position="163"/>
        <end position="181"/>
    </location>
</feature>
<keyword evidence="3" id="KW-0472">Membrane</keyword>
<organism evidence="5 6">
    <name type="scientific">Rhodotorula graminis (strain WP1)</name>
    <dbReference type="NCBI Taxonomy" id="578459"/>
    <lineage>
        <taxon>Eukaryota</taxon>
        <taxon>Fungi</taxon>
        <taxon>Dikarya</taxon>
        <taxon>Basidiomycota</taxon>
        <taxon>Pucciniomycotina</taxon>
        <taxon>Microbotryomycetes</taxon>
        <taxon>Sporidiobolales</taxon>
        <taxon>Sporidiobolaceae</taxon>
        <taxon>Rhodotorula</taxon>
    </lineage>
</organism>
<accession>A0A194S392</accession>
<gene>
    <name evidence="5" type="ORF">RHOBADRAFT_48544</name>
</gene>
<dbReference type="GO" id="GO:0022857">
    <property type="term" value="F:transmembrane transporter activity"/>
    <property type="evidence" value="ECO:0007669"/>
    <property type="project" value="InterPro"/>
</dbReference>
<evidence type="ECO:0000256" key="1">
    <source>
        <dbReference type="ARBA" id="ARBA00004141"/>
    </source>
</evidence>
<feature type="transmembrane region" description="Helical" evidence="3">
    <location>
        <begin position="91"/>
        <end position="114"/>
    </location>
</feature>
<dbReference type="RefSeq" id="XP_018271019.1">
    <property type="nucleotide sequence ID" value="XM_018415152.1"/>
</dbReference>
<reference evidence="5 6" key="1">
    <citation type="journal article" date="2015" name="Front. Microbiol.">
        <title>Genome sequence of the plant growth promoting endophytic yeast Rhodotorula graminis WP1.</title>
        <authorList>
            <person name="Firrincieli A."/>
            <person name="Otillar R."/>
            <person name="Salamov A."/>
            <person name="Schmutz J."/>
            <person name="Khan Z."/>
            <person name="Redman R.S."/>
            <person name="Fleck N.D."/>
            <person name="Lindquist E."/>
            <person name="Grigoriev I.V."/>
            <person name="Doty S.L."/>
        </authorList>
    </citation>
    <scope>NUCLEOTIDE SEQUENCE [LARGE SCALE GENOMIC DNA]</scope>
    <source>
        <strain evidence="5 6">WP1</strain>
    </source>
</reference>
<dbReference type="PANTHER" id="PTHR42910">
    <property type="entry name" value="TRANSPORTER SCO4007-RELATED"/>
    <property type="match status" value="1"/>
</dbReference>
<dbReference type="GeneID" id="28975600"/>
<feature type="region of interest" description="Disordered" evidence="2">
    <location>
        <begin position="1"/>
        <end position="69"/>
    </location>
</feature>
<feature type="transmembrane region" description="Helical" evidence="3">
    <location>
        <begin position="452"/>
        <end position="472"/>
    </location>
</feature>
<dbReference type="Proteomes" id="UP000053890">
    <property type="component" value="Unassembled WGS sequence"/>
</dbReference>
<feature type="transmembrane region" description="Helical" evidence="3">
    <location>
        <begin position="359"/>
        <end position="379"/>
    </location>
</feature>
<dbReference type="PANTHER" id="PTHR42910:SF1">
    <property type="entry name" value="MAJOR FACILITATOR SUPERFAMILY (MFS) PROFILE DOMAIN-CONTAINING PROTEIN"/>
    <property type="match status" value="1"/>
</dbReference>
<feature type="transmembrane region" description="Helical" evidence="3">
    <location>
        <begin position="424"/>
        <end position="446"/>
    </location>
</feature>
<dbReference type="PROSITE" id="PS50850">
    <property type="entry name" value="MFS"/>
    <property type="match status" value="1"/>
</dbReference>
<feature type="region of interest" description="Disordered" evidence="2">
    <location>
        <begin position="510"/>
        <end position="530"/>
    </location>
</feature>
<dbReference type="Gene3D" id="1.20.1250.20">
    <property type="entry name" value="MFS general substrate transporter like domains"/>
    <property type="match status" value="1"/>
</dbReference>
<dbReference type="CDD" id="cd17324">
    <property type="entry name" value="MFS_NepI_like"/>
    <property type="match status" value="1"/>
</dbReference>
<evidence type="ECO:0000313" key="5">
    <source>
        <dbReference type="EMBL" id="KPV74970.1"/>
    </source>
</evidence>
<dbReference type="InterPro" id="IPR020846">
    <property type="entry name" value="MFS_dom"/>
</dbReference>
<name>A0A194S392_RHOGW</name>
<keyword evidence="3" id="KW-0812">Transmembrane</keyword>
<dbReference type="OMA" id="WRVMYQL"/>
<dbReference type="EMBL" id="KQ474079">
    <property type="protein sequence ID" value="KPV74970.1"/>
    <property type="molecule type" value="Genomic_DNA"/>
</dbReference>
<dbReference type="AlphaFoldDB" id="A0A194S392"/>
<protein>
    <recommendedName>
        <fullName evidence="4">Major facilitator superfamily (MFS) profile domain-containing protein</fullName>
    </recommendedName>
</protein>
<feature type="transmembrane region" description="Helical" evidence="3">
    <location>
        <begin position="134"/>
        <end position="151"/>
    </location>
</feature>
<dbReference type="Pfam" id="PF07690">
    <property type="entry name" value="MFS_1"/>
    <property type="match status" value="1"/>
</dbReference>
<evidence type="ECO:0000256" key="2">
    <source>
        <dbReference type="SAM" id="MobiDB-lite"/>
    </source>
</evidence>
<dbReference type="InterPro" id="IPR011701">
    <property type="entry name" value="MFS"/>
</dbReference>
<feature type="transmembrane region" description="Helical" evidence="3">
    <location>
        <begin position="335"/>
        <end position="352"/>
    </location>
</feature>
<keyword evidence="3" id="KW-1133">Transmembrane helix</keyword>
<dbReference type="OrthoDB" id="2105912at2759"/>
<comment type="subcellular location">
    <subcellularLocation>
        <location evidence="1">Membrane</location>
        <topology evidence="1">Multi-pass membrane protein</topology>
    </subcellularLocation>
</comment>
<evidence type="ECO:0000313" key="6">
    <source>
        <dbReference type="Proteomes" id="UP000053890"/>
    </source>
</evidence>
<evidence type="ECO:0000256" key="3">
    <source>
        <dbReference type="SAM" id="Phobius"/>
    </source>
</evidence>